<dbReference type="InterPro" id="IPR001647">
    <property type="entry name" value="HTH_TetR"/>
</dbReference>
<dbReference type="GO" id="GO:0003700">
    <property type="term" value="F:DNA-binding transcription factor activity"/>
    <property type="evidence" value="ECO:0007669"/>
    <property type="project" value="TreeGrafter"/>
</dbReference>
<evidence type="ECO:0000256" key="4">
    <source>
        <dbReference type="PROSITE-ProRule" id="PRU00335"/>
    </source>
</evidence>
<dbReference type="AlphaFoldDB" id="A0A1G9H1H7"/>
<evidence type="ECO:0000313" key="8">
    <source>
        <dbReference type="Proteomes" id="UP000198683"/>
    </source>
</evidence>
<dbReference type="Gene3D" id="1.10.357.10">
    <property type="entry name" value="Tetracycline Repressor, domain 2"/>
    <property type="match status" value="1"/>
</dbReference>
<evidence type="ECO:0000259" key="6">
    <source>
        <dbReference type="PROSITE" id="PS50977"/>
    </source>
</evidence>
<proteinExistence type="predicted"/>
<feature type="compositionally biased region" description="Low complexity" evidence="5">
    <location>
        <begin position="118"/>
        <end position="133"/>
    </location>
</feature>
<dbReference type="InterPro" id="IPR009057">
    <property type="entry name" value="Homeodomain-like_sf"/>
</dbReference>
<evidence type="ECO:0000313" key="7">
    <source>
        <dbReference type="EMBL" id="SDL06790.1"/>
    </source>
</evidence>
<evidence type="ECO:0000256" key="3">
    <source>
        <dbReference type="ARBA" id="ARBA00023163"/>
    </source>
</evidence>
<sequence>MSTEQRRAMIVAAALPLVAEHGAAVTTSQIARAAGIGEGTIFRVFADKDEVLRACMAEAMNPDHVLRELDSIALDEPLAARLVQAGEALRAHLDRMGTVAGALYASGHHHARTRDTDPAPGAAAGRPATGRPAVNGREASMEAVVAAVTQLVEPDREALRLEPRKIAAIFLGMLFTRSRVQGAELTPDELVSVLLDGVRRPAA</sequence>
<name>A0A1G9H1H7_9ACTN</name>
<dbReference type="InterPro" id="IPR050109">
    <property type="entry name" value="HTH-type_TetR-like_transc_reg"/>
</dbReference>
<dbReference type="SUPFAM" id="SSF46689">
    <property type="entry name" value="Homeodomain-like"/>
    <property type="match status" value="1"/>
</dbReference>
<keyword evidence="3" id="KW-0804">Transcription</keyword>
<protein>
    <submittedName>
        <fullName evidence="7">Regulatory protein, tetR family</fullName>
    </submittedName>
</protein>
<evidence type="ECO:0000256" key="5">
    <source>
        <dbReference type="SAM" id="MobiDB-lite"/>
    </source>
</evidence>
<dbReference type="Pfam" id="PF00440">
    <property type="entry name" value="TetR_N"/>
    <property type="match status" value="1"/>
</dbReference>
<evidence type="ECO:0000256" key="1">
    <source>
        <dbReference type="ARBA" id="ARBA00023015"/>
    </source>
</evidence>
<gene>
    <name evidence="7" type="ORF">SAMN05421874_11553</name>
</gene>
<feature type="region of interest" description="Disordered" evidence="5">
    <location>
        <begin position="107"/>
        <end position="135"/>
    </location>
</feature>
<dbReference type="PANTHER" id="PTHR30055:SF234">
    <property type="entry name" value="HTH-TYPE TRANSCRIPTIONAL REGULATOR BETI"/>
    <property type="match status" value="1"/>
</dbReference>
<dbReference type="PROSITE" id="PS50977">
    <property type="entry name" value="HTH_TETR_2"/>
    <property type="match status" value="1"/>
</dbReference>
<dbReference type="Proteomes" id="UP000198683">
    <property type="component" value="Unassembled WGS sequence"/>
</dbReference>
<dbReference type="PRINTS" id="PR00455">
    <property type="entry name" value="HTHTETR"/>
</dbReference>
<dbReference type="STRING" id="683260.SAMN05421874_11553"/>
<organism evidence="7 8">
    <name type="scientific">Nonomuraea maritima</name>
    <dbReference type="NCBI Taxonomy" id="683260"/>
    <lineage>
        <taxon>Bacteria</taxon>
        <taxon>Bacillati</taxon>
        <taxon>Actinomycetota</taxon>
        <taxon>Actinomycetes</taxon>
        <taxon>Streptosporangiales</taxon>
        <taxon>Streptosporangiaceae</taxon>
        <taxon>Nonomuraea</taxon>
    </lineage>
</organism>
<keyword evidence="2 4" id="KW-0238">DNA-binding</keyword>
<dbReference type="PANTHER" id="PTHR30055">
    <property type="entry name" value="HTH-TYPE TRANSCRIPTIONAL REGULATOR RUTR"/>
    <property type="match status" value="1"/>
</dbReference>
<feature type="DNA-binding region" description="H-T-H motif" evidence="4">
    <location>
        <begin position="26"/>
        <end position="45"/>
    </location>
</feature>
<dbReference type="EMBL" id="FNFB01000015">
    <property type="protein sequence ID" value="SDL06790.1"/>
    <property type="molecule type" value="Genomic_DNA"/>
</dbReference>
<feature type="domain" description="HTH tetR-type" evidence="6">
    <location>
        <begin position="4"/>
        <end position="63"/>
    </location>
</feature>
<dbReference type="GO" id="GO:0000976">
    <property type="term" value="F:transcription cis-regulatory region binding"/>
    <property type="evidence" value="ECO:0007669"/>
    <property type="project" value="TreeGrafter"/>
</dbReference>
<keyword evidence="8" id="KW-1185">Reference proteome</keyword>
<keyword evidence="1" id="KW-0805">Transcription regulation</keyword>
<evidence type="ECO:0000256" key="2">
    <source>
        <dbReference type="ARBA" id="ARBA00023125"/>
    </source>
</evidence>
<accession>A0A1G9H1H7</accession>
<reference evidence="7 8" key="1">
    <citation type="submission" date="2016-10" db="EMBL/GenBank/DDBJ databases">
        <authorList>
            <person name="de Groot N.N."/>
        </authorList>
    </citation>
    <scope>NUCLEOTIDE SEQUENCE [LARGE SCALE GENOMIC DNA]</scope>
    <source>
        <strain evidence="7 8">CGMCC 4.5681</strain>
    </source>
</reference>